<name>A0A2Z4LQT0_9FLAO</name>
<feature type="transmembrane region" description="Helical" evidence="5">
    <location>
        <begin position="107"/>
        <end position="126"/>
    </location>
</feature>
<feature type="transmembrane region" description="Helical" evidence="5">
    <location>
        <begin position="75"/>
        <end position="95"/>
    </location>
</feature>
<keyword evidence="2 5" id="KW-0812">Transmembrane</keyword>
<reference evidence="7 8" key="1">
    <citation type="submission" date="2018-06" db="EMBL/GenBank/DDBJ databases">
        <title>Spongiibacterium sp. HME9304 Genome sequencing and assembly.</title>
        <authorList>
            <person name="Kang H."/>
            <person name="Kim H."/>
            <person name="Joh K."/>
        </authorList>
    </citation>
    <scope>NUCLEOTIDE SEQUENCE [LARGE SCALE GENOMIC DNA]</scope>
    <source>
        <strain evidence="7 8">HME9304</strain>
    </source>
</reference>
<dbReference type="SUPFAM" id="SSF103481">
    <property type="entry name" value="Multidrug resistance efflux transporter EmrE"/>
    <property type="match status" value="2"/>
</dbReference>
<feature type="transmembrane region" description="Helical" evidence="5">
    <location>
        <begin position="280"/>
        <end position="297"/>
    </location>
</feature>
<protein>
    <recommendedName>
        <fullName evidence="6">EamA domain-containing protein</fullName>
    </recommendedName>
</protein>
<evidence type="ECO:0000259" key="6">
    <source>
        <dbReference type="Pfam" id="PF00892"/>
    </source>
</evidence>
<evidence type="ECO:0000313" key="8">
    <source>
        <dbReference type="Proteomes" id="UP000248536"/>
    </source>
</evidence>
<accession>A0A2Z4LQT0</accession>
<feature type="transmembrane region" description="Helical" evidence="5">
    <location>
        <begin position="222"/>
        <end position="241"/>
    </location>
</feature>
<feature type="transmembrane region" description="Helical" evidence="5">
    <location>
        <begin position="133"/>
        <end position="153"/>
    </location>
</feature>
<organism evidence="7 8">
    <name type="scientific">Flagellimonas maritima</name>
    <dbReference type="NCBI Taxonomy" id="1383885"/>
    <lineage>
        <taxon>Bacteria</taxon>
        <taxon>Pseudomonadati</taxon>
        <taxon>Bacteroidota</taxon>
        <taxon>Flavobacteriia</taxon>
        <taxon>Flavobacteriales</taxon>
        <taxon>Flavobacteriaceae</taxon>
        <taxon>Flagellimonas</taxon>
    </lineage>
</organism>
<keyword evidence="3 5" id="KW-1133">Transmembrane helix</keyword>
<evidence type="ECO:0000256" key="4">
    <source>
        <dbReference type="ARBA" id="ARBA00023136"/>
    </source>
</evidence>
<evidence type="ECO:0000313" key="7">
    <source>
        <dbReference type="EMBL" id="AWX44176.1"/>
    </source>
</evidence>
<feature type="domain" description="EamA" evidence="6">
    <location>
        <begin position="20"/>
        <end position="147"/>
    </location>
</feature>
<dbReference type="InterPro" id="IPR050638">
    <property type="entry name" value="AA-Vitamin_Transporters"/>
</dbReference>
<dbReference type="OrthoDB" id="1117213at2"/>
<dbReference type="InterPro" id="IPR037185">
    <property type="entry name" value="EmrE-like"/>
</dbReference>
<dbReference type="InterPro" id="IPR000620">
    <property type="entry name" value="EamA_dom"/>
</dbReference>
<feature type="transmembrane region" description="Helical" evidence="5">
    <location>
        <begin position="159"/>
        <end position="179"/>
    </location>
</feature>
<proteinExistence type="predicted"/>
<feature type="domain" description="EamA" evidence="6">
    <location>
        <begin position="162"/>
        <end position="298"/>
    </location>
</feature>
<dbReference type="PANTHER" id="PTHR32322">
    <property type="entry name" value="INNER MEMBRANE TRANSPORTER"/>
    <property type="match status" value="1"/>
</dbReference>
<dbReference type="Proteomes" id="UP000248536">
    <property type="component" value="Chromosome"/>
</dbReference>
<dbReference type="PANTHER" id="PTHR32322:SF9">
    <property type="entry name" value="AMINO-ACID METABOLITE EFFLUX PUMP-RELATED"/>
    <property type="match status" value="1"/>
</dbReference>
<feature type="transmembrane region" description="Helical" evidence="5">
    <location>
        <begin position="253"/>
        <end position="274"/>
    </location>
</feature>
<dbReference type="KEGG" id="spon:HME9304_01176"/>
<keyword evidence="4 5" id="KW-0472">Membrane</keyword>
<evidence type="ECO:0000256" key="2">
    <source>
        <dbReference type="ARBA" id="ARBA00022692"/>
    </source>
</evidence>
<keyword evidence="8" id="KW-1185">Reference proteome</keyword>
<evidence type="ECO:0000256" key="1">
    <source>
        <dbReference type="ARBA" id="ARBA00004141"/>
    </source>
</evidence>
<comment type="subcellular location">
    <subcellularLocation>
        <location evidence="1">Membrane</location>
        <topology evidence="1">Multi-pass membrane protein</topology>
    </subcellularLocation>
</comment>
<evidence type="ECO:0000256" key="3">
    <source>
        <dbReference type="ARBA" id="ARBA00022989"/>
    </source>
</evidence>
<feature type="transmembrane region" description="Helical" evidence="5">
    <location>
        <begin position="41"/>
        <end position="63"/>
    </location>
</feature>
<feature type="transmembrane region" description="Helical" evidence="5">
    <location>
        <begin position="191"/>
        <end position="210"/>
    </location>
</feature>
<feature type="transmembrane region" description="Helical" evidence="5">
    <location>
        <begin position="18"/>
        <end position="35"/>
    </location>
</feature>
<evidence type="ECO:0000256" key="5">
    <source>
        <dbReference type="SAM" id="Phobius"/>
    </source>
</evidence>
<dbReference type="EMBL" id="CP030104">
    <property type="protein sequence ID" value="AWX44176.1"/>
    <property type="molecule type" value="Genomic_DNA"/>
</dbReference>
<dbReference type="AlphaFoldDB" id="A0A2Z4LQT0"/>
<dbReference type="Pfam" id="PF00892">
    <property type="entry name" value="EamA"/>
    <property type="match status" value="2"/>
</dbReference>
<sequence length="311" mass="34284">MHFCISQHSTVGKQNRKWVYLIVLSVIWGTSYILIKKGLEGFSPIQLGAVRIVMAALFLFIIGFRSLRTISKKEWFWVGVSGIIGSFVPMFLFAYAETEIDSSIASILNSLVPLFTLFIGLMAFGVKFTKNQFLGVTIGLVGAAFLIFFGTKVNPDQNYWYAGFVVIATICYACNANIIKNKLQDVSPMGIAVGNFSVILLPGIVILFFSGFLDKEVVEGPYFLSSLGYIVILCIMGTCVAKVMFNKLVQISNAVFSVSVTYLIPIVGIFWGLIDGEKFSIKQLLAALVILLGVYLVNKKKTPQRASSNKN</sequence>
<gene>
    <name evidence="7" type="ORF">HME9304_01176</name>
</gene>
<dbReference type="GO" id="GO:0016020">
    <property type="term" value="C:membrane"/>
    <property type="evidence" value="ECO:0007669"/>
    <property type="project" value="UniProtKB-SubCell"/>
</dbReference>